<dbReference type="InterPro" id="IPR054471">
    <property type="entry name" value="GPIID_WHD"/>
</dbReference>
<dbReference type="Pfam" id="PF24883">
    <property type="entry name" value="NPHP3_N"/>
    <property type="match status" value="1"/>
</dbReference>
<organism evidence="9 10">
    <name type="scientific">Cucurbitaria berberidis CBS 394.84</name>
    <dbReference type="NCBI Taxonomy" id="1168544"/>
    <lineage>
        <taxon>Eukaryota</taxon>
        <taxon>Fungi</taxon>
        <taxon>Dikarya</taxon>
        <taxon>Ascomycota</taxon>
        <taxon>Pezizomycotina</taxon>
        <taxon>Dothideomycetes</taxon>
        <taxon>Pleosporomycetidae</taxon>
        <taxon>Pleosporales</taxon>
        <taxon>Pleosporineae</taxon>
        <taxon>Cucurbitariaceae</taxon>
        <taxon>Cucurbitaria</taxon>
    </lineage>
</organism>
<feature type="compositionally biased region" description="Basic and acidic residues" evidence="5">
    <location>
        <begin position="10"/>
        <end position="24"/>
    </location>
</feature>
<feature type="domain" description="GPI inositol-deacylase winged helix" evidence="7">
    <location>
        <begin position="661"/>
        <end position="738"/>
    </location>
</feature>
<feature type="compositionally biased region" description="Basic and acidic residues" evidence="5">
    <location>
        <begin position="43"/>
        <end position="56"/>
    </location>
</feature>
<dbReference type="Pfam" id="PF07819">
    <property type="entry name" value="PGAP1"/>
    <property type="match status" value="1"/>
</dbReference>
<dbReference type="EC" id="3.1.-.-" evidence="4"/>
<evidence type="ECO:0000256" key="3">
    <source>
        <dbReference type="ARBA" id="ARBA00022737"/>
    </source>
</evidence>
<accession>A0A9P4GV59</accession>
<proteinExistence type="inferred from homology"/>
<sequence>MAHPDGGHLPTRERTHHSQIDDFSSRLSRAPTLSPTEGSFSLSEDHEHQKTEDHKKSSFIRRRFASTRNQATKGVESRGPFGLRSLFCAPETLIDLIFVHGLGGDSIKTWCLDNNAELFWPQYWLPKESAFLNASVHSFGYDSDRASAKSSTPNLHDFGDLLYEELLTSPCLRQNSKRNPIILIGHSVGGLVAKKAYVRARQDRVHPELAERIRCIFFLATPHRGSDYTALLNGISKYSGITSLNLPREFTKDTTFGPTSQLINADFARFIDEVIIYSFCETLPTISGSSSLVVDKASAILGLSPINEHIEYLHANHRDICKFRNMNDSNYITLKNALATAVEDLLSDVTATKEQGLDDQLRTIREFLGISNLSEEHHEKLEGSCQWVEERQDFQSWINPTSKKEMSGAYVPSIFWVQAPPGAGKSVLATHIIAQLTESRLAHASYFFHFGKKAAQSLTDFLKAMAFQMAVGSAPIREKLAHIFQSGTSFDQDNSRAVWTKIFVGGIFTVPLLTPQYWVIDAIDECVKYSELFTFLKGTQIRFPFRICMTSRKLPETPRMIRQLEGYATTVVHIPEQDTMKDIELYVRNRITDVAIDEEEERQELARQILAKSNTSFLWVRLVMDELEGLYGYESIMQVLQGIPEGMFSYYERAVAELEENKRERHVAMAILQWVMLATRPLSISELSQALQLDIKVHLSSAKSAIEGLCGQFVSVDLHTGLVQPIHATAREFLLSEEAGNFRIAKAKGHETIALTCLRLLVSPVMQPPRHRRLLDQKRVKPPASALLDYAITQFSEHVFSASSESDQLLVAVDKFLITSVLTWIEHVGSTKEIHRLIRTAKNFKAYLDRRAKYHSPLNRHVNNIELWTTDLTRIASNFGRALNSNPTSVYFLIPPLCPTQSAVYRQFGQSPDGLALLGYQVSDWDDCIAHVQFEEKTAAAVSCGSGVIAIGTEAGKVDIYNHRSFQKGLSIEHGFPVDLIWFDPLGSFVATCSRKLVALWDLDGNLRWKARIKSRCIILTSSTTALTGVTQQGRSFQWDIVTGQLIKERSYTFQWPDMDSALQTGAAKAPCSAAISPDMDLIALVYRNSPICIFEFDSGSLIGWAIDDNNRAAEQAIFNPNPEVSLLLVAYNESHLALYDPWSGVLIESLESEKPVILTSITCSADGRTFAAMDILGHLRIWDFESLTLLYHILTPNHSFSLLSFTSDGLGLVSVFEHEMRVWAPSALVRKTIEEEASTSDQATVLPVTEGQFERFHTSKIRTLVAHPHLPACFAGNHSGEVVAYRSQDSYRPSVLYSHDGIVVKCVAVSNVNLIASADMHAKVQVWRLSSLASKSLLLEKLVFQAQFPAPICQILFDTSGQHLLVSTTESTHVYNLKDGTLIGTLKFGVDKQSVWKWFVAPNSVYSSNSLLLTDLMLLNYSVEEFPAPANIPSLSLAYPAQDTLSEVDITSISYLEETSSISVEVRQQRDSKRRTSTYLFTLPTTTPTEPESPLPPSATIPQSLSPHFIGFSPFNKRFIFIDHESWVCSSDAHDLFEQRYTQHFFVPEEYVSEHDNIPPVQFFDGDFAFCLHDKVVVVRNGLKFHTSRIVM</sequence>
<keyword evidence="10" id="KW-1185">Reference proteome</keyword>
<dbReference type="InterPro" id="IPR056884">
    <property type="entry name" value="NPHP3-like_N"/>
</dbReference>
<dbReference type="InterPro" id="IPR027417">
    <property type="entry name" value="P-loop_NTPase"/>
</dbReference>
<dbReference type="PANTHER" id="PTHR10039">
    <property type="entry name" value="AMELOGENIN"/>
    <property type="match status" value="1"/>
</dbReference>
<dbReference type="RefSeq" id="XP_040794455.1">
    <property type="nucleotide sequence ID" value="XM_040938384.1"/>
</dbReference>
<keyword evidence="4" id="KW-0256">Endoplasmic reticulum</keyword>
<dbReference type="InterPro" id="IPR001680">
    <property type="entry name" value="WD40_rpt"/>
</dbReference>
<evidence type="ECO:0000313" key="10">
    <source>
        <dbReference type="Proteomes" id="UP000800039"/>
    </source>
</evidence>
<gene>
    <name evidence="9" type="ORF">K460DRAFT_43454</name>
</gene>
<dbReference type="SMART" id="SM00320">
    <property type="entry name" value="WD40"/>
    <property type="match status" value="3"/>
</dbReference>
<feature type="domain" description="Nephrocystin 3-like N-terminal" evidence="8">
    <location>
        <begin position="383"/>
        <end position="552"/>
    </location>
</feature>
<name>A0A9P4GV59_9PLEO</name>
<dbReference type="SUPFAM" id="SSF50998">
    <property type="entry name" value="Quinoprotein alcohol dehydrogenase-like"/>
    <property type="match status" value="1"/>
</dbReference>
<dbReference type="InterPro" id="IPR011047">
    <property type="entry name" value="Quinoprotein_ADH-like_sf"/>
</dbReference>
<evidence type="ECO:0000256" key="1">
    <source>
        <dbReference type="ARBA" id="ARBA00003496"/>
    </source>
</evidence>
<evidence type="ECO:0000256" key="4">
    <source>
        <dbReference type="RuleBase" id="RU365011"/>
    </source>
</evidence>
<keyword evidence="3" id="KW-0677">Repeat</keyword>
<dbReference type="SUPFAM" id="SSF52540">
    <property type="entry name" value="P-loop containing nucleoside triphosphate hydrolases"/>
    <property type="match status" value="1"/>
</dbReference>
<feature type="compositionally biased region" description="Polar residues" evidence="5">
    <location>
        <begin position="25"/>
        <end position="42"/>
    </location>
</feature>
<keyword evidence="4" id="KW-0472">Membrane</keyword>
<dbReference type="SUPFAM" id="SSF50978">
    <property type="entry name" value="WD40 repeat-like"/>
    <property type="match status" value="1"/>
</dbReference>
<evidence type="ECO:0000256" key="5">
    <source>
        <dbReference type="SAM" id="MobiDB-lite"/>
    </source>
</evidence>
<dbReference type="OrthoDB" id="194358at2759"/>
<evidence type="ECO:0000256" key="2">
    <source>
        <dbReference type="ARBA" id="ARBA00015856"/>
    </source>
</evidence>
<dbReference type="GO" id="GO:0005789">
    <property type="term" value="C:endoplasmic reticulum membrane"/>
    <property type="evidence" value="ECO:0007669"/>
    <property type="project" value="UniProtKB-SubCell"/>
</dbReference>
<dbReference type="SUPFAM" id="SSF53474">
    <property type="entry name" value="alpha/beta-Hydrolases"/>
    <property type="match status" value="1"/>
</dbReference>
<reference evidence="9" key="1">
    <citation type="submission" date="2020-01" db="EMBL/GenBank/DDBJ databases">
        <authorList>
            <consortium name="DOE Joint Genome Institute"/>
            <person name="Haridas S."/>
            <person name="Albert R."/>
            <person name="Binder M."/>
            <person name="Bloem J."/>
            <person name="Labutti K."/>
            <person name="Salamov A."/>
            <person name="Andreopoulos B."/>
            <person name="Baker S.E."/>
            <person name="Barry K."/>
            <person name="Bills G."/>
            <person name="Bluhm B.H."/>
            <person name="Cannon C."/>
            <person name="Castanera R."/>
            <person name="Culley D.E."/>
            <person name="Daum C."/>
            <person name="Ezra D."/>
            <person name="Gonzalez J.B."/>
            <person name="Henrissat B."/>
            <person name="Kuo A."/>
            <person name="Liang C."/>
            <person name="Lipzen A."/>
            <person name="Lutzoni F."/>
            <person name="Magnuson J."/>
            <person name="Mondo S."/>
            <person name="Nolan M."/>
            <person name="Ohm R."/>
            <person name="Pangilinan J."/>
            <person name="Park H.-J."/>
            <person name="Ramirez L."/>
            <person name="Alfaro M."/>
            <person name="Sun H."/>
            <person name="Tritt A."/>
            <person name="Yoshinaga Y."/>
            <person name="Zwiers L.-H."/>
            <person name="Turgeon B.G."/>
            <person name="Goodwin S.B."/>
            <person name="Spatafora J.W."/>
            <person name="Crous P.W."/>
            <person name="Grigoriev I.V."/>
        </authorList>
    </citation>
    <scope>NUCLEOTIDE SEQUENCE</scope>
    <source>
        <strain evidence="9">CBS 394.84</strain>
    </source>
</reference>
<comment type="function">
    <text evidence="1 4">Involved in inositol deacylation of GPI-anchored proteins which plays important roles in the quality control and ER-associated degradation of GPI-anchored proteins.</text>
</comment>
<dbReference type="PANTHER" id="PTHR10039:SF16">
    <property type="entry name" value="GPI INOSITOL-DEACYLASE"/>
    <property type="match status" value="1"/>
</dbReference>
<comment type="subcellular location">
    <subcellularLocation>
        <location evidence="4">Endoplasmic reticulum membrane</location>
    </subcellularLocation>
</comment>
<dbReference type="InterPro" id="IPR036322">
    <property type="entry name" value="WD40_repeat_dom_sf"/>
</dbReference>
<dbReference type="InterPro" id="IPR015943">
    <property type="entry name" value="WD40/YVTN_repeat-like_dom_sf"/>
</dbReference>
<keyword evidence="4" id="KW-0813">Transport</keyword>
<dbReference type="GO" id="GO:0016788">
    <property type="term" value="F:hydrolase activity, acting on ester bonds"/>
    <property type="evidence" value="ECO:0007669"/>
    <property type="project" value="InterPro"/>
</dbReference>
<keyword evidence="4" id="KW-0378">Hydrolase</keyword>
<dbReference type="InterPro" id="IPR012908">
    <property type="entry name" value="PGAP1-ab_dom-like"/>
</dbReference>
<dbReference type="Gene3D" id="3.40.50.1820">
    <property type="entry name" value="alpha/beta hydrolase"/>
    <property type="match status" value="1"/>
</dbReference>
<protein>
    <recommendedName>
        <fullName evidence="2 4">GPI inositol-deacylase</fullName>
        <ecNumber evidence="4">3.1.-.-</ecNumber>
    </recommendedName>
</protein>
<keyword evidence="4" id="KW-0653">Protein transport</keyword>
<dbReference type="Gene3D" id="2.130.10.10">
    <property type="entry name" value="YVTN repeat-like/Quinoprotein amine dehydrogenase"/>
    <property type="match status" value="3"/>
</dbReference>
<evidence type="ECO:0000313" key="9">
    <source>
        <dbReference type="EMBL" id="KAF1851892.1"/>
    </source>
</evidence>
<comment type="similarity">
    <text evidence="4">Belongs to the GPI inositol-deacylase family.</text>
</comment>
<dbReference type="GeneID" id="63855639"/>
<dbReference type="GO" id="GO:0015031">
    <property type="term" value="P:protein transport"/>
    <property type="evidence" value="ECO:0007669"/>
    <property type="project" value="UniProtKB-KW"/>
</dbReference>
<dbReference type="InterPro" id="IPR029058">
    <property type="entry name" value="AB_hydrolase_fold"/>
</dbReference>
<feature type="domain" description="GPI inositol-deacylase PGAP1-like alpha/beta" evidence="6">
    <location>
        <begin position="141"/>
        <end position="228"/>
    </location>
</feature>
<dbReference type="EMBL" id="ML976614">
    <property type="protein sequence ID" value="KAF1851892.1"/>
    <property type="molecule type" value="Genomic_DNA"/>
</dbReference>
<evidence type="ECO:0000259" key="8">
    <source>
        <dbReference type="Pfam" id="PF24883"/>
    </source>
</evidence>
<dbReference type="Pfam" id="PF22939">
    <property type="entry name" value="WHD_GPIID"/>
    <property type="match status" value="1"/>
</dbReference>
<dbReference type="Proteomes" id="UP000800039">
    <property type="component" value="Unassembled WGS sequence"/>
</dbReference>
<evidence type="ECO:0000259" key="6">
    <source>
        <dbReference type="Pfam" id="PF07819"/>
    </source>
</evidence>
<evidence type="ECO:0000259" key="7">
    <source>
        <dbReference type="Pfam" id="PF22939"/>
    </source>
</evidence>
<feature type="region of interest" description="Disordered" evidence="5">
    <location>
        <begin position="1"/>
        <end position="62"/>
    </location>
</feature>
<comment type="caution">
    <text evidence="9">The sequence shown here is derived from an EMBL/GenBank/DDBJ whole genome shotgun (WGS) entry which is preliminary data.</text>
</comment>